<keyword evidence="12" id="KW-1185">Reference proteome</keyword>
<keyword evidence="1 8" id="KW-0597">Phosphoprotein</keyword>
<keyword evidence="5" id="KW-0805">Transcription regulation</keyword>
<dbReference type="PROSITE" id="PS50045">
    <property type="entry name" value="SIGMA54_INTERACT_4"/>
    <property type="match status" value="1"/>
</dbReference>
<dbReference type="Gene3D" id="3.40.50.300">
    <property type="entry name" value="P-loop containing nucleotide triphosphate hydrolases"/>
    <property type="match status" value="1"/>
</dbReference>
<evidence type="ECO:0000256" key="7">
    <source>
        <dbReference type="ARBA" id="ARBA00023163"/>
    </source>
</evidence>
<dbReference type="Pfam" id="PF02954">
    <property type="entry name" value="HTH_8"/>
    <property type="match status" value="1"/>
</dbReference>
<keyword evidence="6" id="KW-0010">Activator</keyword>
<dbReference type="SUPFAM" id="SSF52172">
    <property type="entry name" value="CheY-like"/>
    <property type="match status" value="1"/>
</dbReference>
<dbReference type="AlphaFoldDB" id="A0A1W6N2P3"/>
<dbReference type="GO" id="GO:0043565">
    <property type="term" value="F:sequence-specific DNA binding"/>
    <property type="evidence" value="ECO:0007669"/>
    <property type="project" value="InterPro"/>
</dbReference>
<sequence length="457" mass="51365">MAQDILIVDDEADISTLVSDLLKDEGYETRCAIDGPAAIEAIKERRPSLVVLDIWLGDSRFDGLKVLEIIRKDHSDLPIVMMSGHGTIETAVEAIKRGAYDFIEKPFKTDRLMLVIERAIEAARLRRENQELKTKTTPSLFLSTGSLSQTIEKVAPTSSRVFVSGPSGSGKEELARLVHMRSARRDAPFSVLNCAIFSTDRLESELFGTESGDAIQVGVLEQTHQGTLLLDEVCSMPLETQGKFVRFLQEQRFQRLGGTRKVKVDVRVLASTSENVEKEVEEGRFRQELYYRLSVVPIKVPPLKERKEEIPELVKHFVAASASSHGLKIRAFSEEALLALQSYNWPGNIRQLRNVIDWVLIMSSECDDEPVTVSMLPTEIVNQTPKILQSNESAELIKLPLREAREKFERDYLLAQVTRFAGNISQTANFVGMERSALHRKLKNLQLDRKGTKSEAS</sequence>
<protein>
    <submittedName>
        <fullName evidence="11">ATPase AAA</fullName>
    </submittedName>
</protein>
<evidence type="ECO:0000256" key="2">
    <source>
        <dbReference type="ARBA" id="ARBA00022741"/>
    </source>
</evidence>
<dbReference type="InterPro" id="IPR027417">
    <property type="entry name" value="P-loop_NTPase"/>
</dbReference>
<dbReference type="Pfam" id="PF00072">
    <property type="entry name" value="Response_reg"/>
    <property type="match status" value="1"/>
</dbReference>
<dbReference type="InterPro" id="IPR003593">
    <property type="entry name" value="AAA+_ATPase"/>
</dbReference>
<dbReference type="FunFam" id="3.40.50.2300:FF:000018">
    <property type="entry name" value="DNA-binding transcriptional regulator NtrC"/>
    <property type="match status" value="1"/>
</dbReference>
<dbReference type="Gene3D" id="3.40.50.2300">
    <property type="match status" value="1"/>
</dbReference>
<dbReference type="RefSeq" id="WP_085783503.1">
    <property type="nucleotide sequence ID" value="NZ_CP008743.1"/>
</dbReference>
<dbReference type="PROSITE" id="PS00688">
    <property type="entry name" value="SIGMA54_INTERACT_3"/>
    <property type="match status" value="1"/>
</dbReference>
<dbReference type="PANTHER" id="PTHR32071">
    <property type="entry name" value="TRANSCRIPTIONAL REGULATORY PROTEIN"/>
    <property type="match status" value="1"/>
</dbReference>
<evidence type="ECO:0000313" key="11">
    <source>
        <dbReference type="EMBL" id="ARN84144.1"/>
    </source>
</evidence>
<dbReference type="FunFam" id="3.40.50.300:FF:000006">
    <property type="entry name" value="DNA-binding transcriptional regulator NtrC"/>
    <property type="match status" value="1"/>
</dbReference>
<dbReference type="SUPFAM" id="SSF52540">
    <property type="entry name" value="P-loop containing nucleoside triphosphate hydrolases"/>
    <property type="match status" value="1"/>
</dbReference>
<evidence type="ECO:0000256" key="3">
    <source>
        <dbReference type="ARBA" id="ARBA00022840"/>
    </source>
</evidence>
<dbReference type="InterPro" id="IPR001789">
    <property type="entry name" value="Sig_transdc_resp-reg_receiver"/>
</dbReference>
<name>A0A1W6N2P3_9PROT</name>
<evidence type="ECO:0000256" key="8">
    <source>
        <dbReference type="PROSITE-ProRule" id="PRU00169"/>
    </source>
</evidence>
<dbReference type="Gene3D" id="1.10.8.60">
    <property type="match status" value="1"/>
</dbReference>
<dbReference type="SMART" id="SM00382">
    <property type="entry name" value="AAA"/>
    <property type="match status" value="1"/>
</dbReference>
<evidence type="ECO:0000256" key="1">
    <source>
        <dbReference type="ARBA" id="ARBA00022553"/>
    </source>
</evidence>
<dbReference type="InterPro" id="IPR011006">
    <property type="entry name" value="CheY-like_superfamily"/>
</dbReference>
<feature type="modified residue" description="4-aspartylphosphate" evidence="8">
    <location>
        <position position="53"/>
    </location>
</feature>
<dbReference type="GO" id="GO:0000160">
    <property type="term" value="P:phosphorelay signal transduction system"/>
    <property type="evidence" value="ECO:0007669"/>
    <property type="project" value="UniProtKB-KW"/>
</dbReference>
<evidence type="ECO:0000256" key="6">
    <source>
        <dbReference type="ARBA" id="ARBA00023159"/>
    </source>
</evidence>
<dbReference type="InterPro" id="IPR002197">
    <property type="entry name" value="HTH_Fis"/>
</dbReference>
<dbReference type="EMBL" id="CP008743">
    <property type="protein sequence ID" value="ARN84144.1"/>
    <property type="molecule type" value="Genomic_DNA"/>
</dbReference>
<evidence type="ECO:0000259" key="9">
    <source>
        <dbReference type="PROSITE" id="PS50045"/>
    </source>
</evidence>
<evidence type="ECO:0000313" key="12">
    <source>
        <dbReference type="Proteomes" id="UP000237351"/>
    </source>
</evidence>
<dbReference type="SUPFAM" id="SSF46689">
    <property type="entry name" value="Homeodomain-like"/>
    <property type="match status" value="1"/>
</dbReference>
<evidence type="ECO:0000256" key="5">
    <source>
        <dbReference type="ARBA" id="ARBA00023015"/>
    </source>
</evidence>
<feature type="domain" description="Sigma-54 factor interaction" evidence="9">
    <location>
        <begin position="146"/>
        <end position="361"/>
    </location>
</feature>
<proteinExistence type="predicted"/>
<dbReference type="InterPro" id="IPR025944">
    <property type="entry name" value="Sigma_54_int_dom_CS"/>
</dbReference>
<dbReference type="PROSITE" id="PS50110">
    <property type="entry name" value="RESPONSE_REGULATORY"/>
    <property type="match status" value="1"/>
</dbReference>
<organism evidence="11 12">
    <name type="scientific">Candidatus Nucleicultrix amoebiphila FS5</name>
    <dbReference type="NCBI Taxonomy" id="1414854"/>
    <lineage>
        <taxon>Bacteria</taxon>
        <taxon>Pseudomonadati</taxon>
        <taxon>Pseudomonadota</taxon>
        <taxon>Alphaproteobacteria</taxon>
        <taxon>Holosporales</taxon>
        <taxon>Candidatus Nucleicultricaceae</taxon>
        <taxon>Candidatus Nucleicultrix</taxon>
    </lineage>
</organism>
<dbReference type="FunFam" id="1.10.10.60:FF:000165">
    <property type="entry name" value="Two-component system nitrogen regulation response regulator NtrX"/>
    <property type="match status" value="1"/>
</dbReference>
<keyword evidence="3" id="KW-0067">ATP-binding</keyword>
<dbReference type="Pfam" id="PF00158">
    <property type="entry name" value="Sigma54_activat"/>
    <property type="match status" value="1"/>
</dbReference>
<dbReference type="SMART" id="SM00448">
    <property type="entry name" value="REC"/>
    <property type="match status" value="1"/>
</dbReference>
<dbReference type="GO" id="GO:0006355">
    <property type="term" value="P:regulation of DNA-templated transcription"/>
    <property type="evidence" value="ECO:0007669"/>
    <property type="project" value="InterPro"/>
</dbReference>
<feature type="domain" description="Response regulatory" evidence="10">
    <location>
        <begin position="4"/>
        <end position="120"/>
    </location>
</feature>
<dbReference type="PANTHER" id="PTHR32071:SF17">
    <property type="entry name" value="TRANSCRIPTIONAL REGULATOR (NTRC FAMILY)"/>
    <property type="match status" value="1"/>
</dbReference>
<dbReference type="CDD" id="cd17550">
    <property type="entry name" value="REC_NtrX-like"/>
    <property type="match status" value="1"/>
</dbReference>
<evidence type="ECO:0000256" key="4">
    <source>
        <dbReference type="ARBA" id="ARBA00023012"/>
    </source>
</evidence>
<dbReference type="CDD" id="cd00009">
    <property type="entry name" value="AAA"/>
    <property type="match status" value="1"/>
</dbReference>
<keyword evidence="4" id="KW-0902">Two-component regulatory system</keyword>
<dbReference type="KEGG" id="naf:GQ61_00950"/>
<dbReference type="Gene3D" id="1.10.10.60">
    <property type="entry name" value="Homeodomain-like"/>
    <property type="match status" value="1"/>
</dbReference>
<dbReference type="Proteomes" id="UP000237351">
    <property type="component" value="Chromosome"/>
</dbReference>
<keyword evidence="2" id="KW-0547">Nucleotide-binding</keyword>
<gene>
    <name evidence="11" type="ORF">GQ61_00950</name>
</gene>
<accession>A0A1W6N2P3</accession>
<reference evidence="11 12" key="1">
    <citation type="submission" date="2014-06" db="EMBL/GenBank/DDBJ databases">
        <title>The genome of the endonuclear symbiont Nucleicultrix amoebiphila.</title>
        <authorList>
            <person name="Schulz F."/>
            <person name="Horn M."/>
        </authorList>
    </citation>
    <scope>NUCLEOTIDE SEQUENCE [LARGE SCALE GENOMIC DNA]</scope>
    <source>
        <strain evidence="11 12">FS5</strain>
    </source>
</reference>
<dbReference type="InterPro" id="IPR009057">
    <property type="entry name" value="Homeodomain-like_sf"/>
</dbReference>
<dbReference type="Pfam" id="PF25601">
    <property type="entry name" value="AAA_lid_14"/>
    <property type="match status" value="1"/>
</dbReference>
<keyword evidence="7" id="KW-0804">Transcription</keyword>
<dbReference type="OrthoDB" id="9802388at2"/>
<evidence type="ECO:0000259" key="10">
    <source>
        <dbReference type="PROSITE" id="PS50110"/>
    </source>
</evidence>
<dbReference type="GO" id="GO:0005524">
    <property type="term" value="F:ATP binding"/>
    <property type="evidence" value="ECO:0007669"/>
    <property type="project" value="UniProtKB-KW"/>
</dbReference>
<dbReference type="InterPro" id="IPR058031">
    <property type="entry name" value="AAA_lid_NorR"/>
</dbReference>
<dbReference type="InterPro" id="IPR002078">
    <property type="entry name" value="Sigma_54_int"/>
</dbReference>
<dbReference type="STRING" id="1414854.GQ61_00950"/>